<feature type="domain" description="EF-hand" evidence="2">
    <location>
        <begin position="62"/>
        <end position="97"/>
    </location>
</feature>
<evidence type="ECO:0000256" key="1">
    <source>
        <dbReference type="SAM" id="MobiDB-lite"/>
    </source>
</evidence>
<gene>
    <name evidence="3" type="ORF">Fmac_020369</name>
</gene>
<reference evidence="3 4" key="1">
    <citation type="submission" date="2024-08" db="EMBL/GenBank/DDBJ databases">
        <title>Insights into the chromosomal genome structure of Flemingia macrophylla.</title>
        <authorList>
            <person name="Ding Y."/>
            <person name="Zhao Y."/>
            <person name="Bi W."/>
            <person name="Wu M."/>
            <person name="Zhao G."/>
            <person name="Gong Y."/>
            <person name="Li W."/>
            <person name="Zhang P."/>
        </authorList>
    </citation>
    <scope>NUCLEOTIDE SEQUENCE [LARGE SCALE GENOMIC DNA]</scope>
    <source>
        <strain evidence="3">DYQJB</strain>
        <tissue evidence="3">Leaf</tissue>
    </source>
</reference>
<dbReference type="AlphaFoldDB" id="A0ABD1LTX1"/>
<dbReference type="PROSITE" id="PS50222">
    <property type="entry name" value="EF_HAND_2"/>
    <property type="match status" value="1"/>
</dbReference>
<dbReference type="EMBL" id="JBGMDY010000007">
    <property type="protein sequence ID" value="KAL2326942.1"/>
    <property type="molecule type" value="Genomic_DNA"/>
</dbReference>
<proteinExistence type="predicted"/>
<dbReference type="InterPro" id="IPR002048">
    <property type="entry name" value="EF_hand_dom"/>
</dbReference>
<accession>A0ABD1LTX1</accession>
<evidence type="ECO:0000259" key="2">
    <source>
        <dbReference type="PROSITE" id="PS50222"/>
    </source>
</evidence>
<evidence type="ECO:0000313" key="3">
    <source>
        <dbReference type="EMBL" id="KAL2326942.1"/>
    </source>
</evidence>
<sequence length="163" mass="18135">MKDNDLRCMSSLNKSQRDTEENKKQSNLYGLRLFSNGLSEMLLERGGVLEAFHSLLVWSRTRMATELEEVFKKFDVNINGKILALELGLIMGSLGIQTGLAPSTSGSFLPQVSILRKGNMVKLTSEDEILNLLDEDNVIGSGSSRKVYRVVLSSREVVVVKKI</sequence>
<dbReference type="Gene3D" id="1.10.238.10">
    <property type="entry name" value="EF-hand"/>
    <property type="match status" value="1"/>
</dbReference>
<name>A0ABD1LTX1_9FABA</name>
<evidence type="ECO:0000313" key="4">
    <source>
        <dbReference type="Proteomes" id="UP001603857"/>
    </source>
</evidence>
<dbReference type="Proteomes" id="UP001603857">
    <property type="component" value="Unassembled WGS sequence"/>
</dbReference>
<organism evidence="3 4">
    <name type="scientific">Flemingia macrophylla</name>
    <dbReference type="NCBI Taxonomy" id="520843"/>
    <lineage>
        <taxon>Eukaryota</taxon>
        <taxon>Viridiplantae</taxon>
        <taxon>Streptophyta</taxon>
        <taxon>Embryophyta</taxon>
        <taxon>Tracheophyta</taxon>
        <taxon>Spermatophyta</taxon>
        <taxon>Magnoliopsida</taxon>
        <taxon>eudicotyledons</taxon>
        <taxon>Gunneridae</taxon>
        <taxon>Pentapetalae</taxon>
        <taxon>rosids</taxon>
        <taxon>fabids</taxon>
        <taxon>Fabales</taxon>
        <taxon>Fabaceae</taxon>
        <taxon>Papilionoideae</taxon>
        <taxon>50 kb inversion clade</taxon>
        <taxon>NPAAA clade</taxon>
        <taxon>indigoferoid/millettioid clade</taxon>
        <taxon>Phaseoleae</taxon>
        <taxon>Flemingia</taxon>
    </lineage>
</organism>
<feature type="region of interest" description="Disordered" evidence="1">
    <location>
        <begin position="1"/>
        <end position="23"/>
    </location>
</feature>
<comment type="caution">
    <text evidence="3">The sequence shown here is derived from an EMBL/GenBank/DDBJ whole genome shotgun (WGS) entry which is preliminary data.</text>
</comment>
<keyword evidence="4" id="KW-1185">Reference proteome</keyword>
<protein>
    <recommendedName>
        <fullName evidence="2">EF-hand domain-containing protein</fullName>
    </recommendedName>
</protein>